<gene>
    <name evidence="3" type="ORF">P154DRAFT_581423</name>
</gene>
<name>A0A6A5W1T3_9PLEO</name>
<dbReference type="AlphaFoldDB" id="A0A6A5W1T3"/>
<keyword evidence="4" id="KW-1185">Reference proteome</keyword>
<feature type="signal peptide" evidence="2">
    <location>
        <begin position="1"/>
        <end position="18"/>
    </location>
</feature>
<organism evidence="3 4">
    <name type="scientific">Amniculicola lignicola CBS 123094</name>
    <dbReference type="NCBI Taxonomy" id="1392246"/>
    <lineage>
        <taxon>Eukaryota</taxon>
        <taxon>Fungi</taxon>
        <taxon>Dikarya</taxon>
        <taxon>Ascomycota</taxon>
        <taxon>Pezizomycotina</taxon>
        <taxon>Dothideomycetes</taxon>
        <taxon>Pleosporomycetidae</taxon>
        <taxon>Pleosporales</taxon>
        <taxon>Amniculicolaceae</taxon>
        <taxon>Amniculicola</taxon>
    </lineage>
</organism>
<reference evidence="3" key="1">
    <citation type="journal article" date="2020" name="Stud. Mycol.">
        <title>101 Dothideomycetes genomes: a test case for predicting lifestyles and emergence of pathogens.</title>
        <authorList>
            <person name="Haridas S."/>
            <person name="Albert R."/>
            <person name="Binder M."/>
            <person name="Bloem J."/>
            <person name="Labutti K."/>
            <person name="Salamov A."/>
            <person name="Andreopoulos B."/>
            <person name="Baker S."/>
            <person name="Barry K."/>
            <person name="Bills G."/>
            <person name="Bluhm B."/>
            <person name="Cannon C."/>
            <person name="Castanera R."/>
            <person name="Culley D."/>
            <person name="Daum C."/>
            <person name="Ezra D."/>
            <person name="Gonzalez J."/>
            <person name="Henrissat B."/>
            <person name="Kuo A."/>
            <person name="Liang C."/>
            <person name="Lipzen A."/>
            <person name="Lutzoni F."/>
            <person name="Magnuson J."/>
            <person name="Mondo S."/>
            <person name="Nolan M."/>
            <person name="Ohm R."/>
            <person name="Pangilinan J."/>
            <person name="Park H.-J."/>
            <person name="Ramirez L."/>
            <person name="Alfaro M."/>
            <person name="Sun H."/>
            <person name="Tritt A."/>
            <person name="Yoshinaga Y."/>
            <person name="Zwiers L.-H."/>
            <person name="Turgeon B."/>
            <person name="Goodwin S."/>
            <person name="Spatafora J."/>
            <person name="Crous P."/>
            <person name="Grigoriev I."/>
        </authorList>
    </citation>
    <scope>NUCLEOTIDE SEQUENCE</scope>
    <source>
        <strain evidence="3">CBS 123094</strain>
    </source>
</reference>
<evidence type="ECO:0000256" key="2">
    <source>
        <dbReference type="SAM" id="SignalP"/>
    </source>
</evidence>
<proteinExistence type="predicted"/>
<accession>A0A6A5W1T3</accession>
<evidence type="ECO:0000256" key="1">
    <source>
        <dbReference type="SAM" id="MobiDB-lite"/>
    </source>
</evidence>
<evidence type="ECO:0008006" key="5">
    <source>
        <dbReference type="Google" id="ProtNLM"/>
    </source>
</evidence>
<sequence length="91" mass="9631">MKLLSAVLVLVLAVGTSGQSPSTTLKIVVRPRSSLAVLDPVAILPTKTAAPCPGNPSDSFRRRDPDVAATTRPSLPGTQMAQYSSKMKEFH</sequence>
<dbReference type="Proteomes" id="UP000799779">
    <property type="component" value="Unassembled WGS sequence"/>
</dbReference>
<dbReference type="EMBL" id="ML977650">
    <property type="protein sequence ID" value="KAF1994869.1"/>
    <property type="molecule type" value="Genomic_DNA"/>
</dbReference>
<feature type="region of interest" description="Disordered" evidence="1">
    <location>
        <begin position="48"/>
        <end position="91"/>
    </location>
</feature>
<keyword evidence="2" id="KW-0732">Signal</keyword>
<feature type="chain" id="PRO_5025594877" description="Secreted protein" evidence="2">
    <location>
        <begin position="19"/>
        <end position="91"/>
    </location>
</feature>
<feature type="compositionally biased region" description="Polar residues" evidence="1">
    <location>
        <begin position="71"/>
        <end position="85"/>
    </location>
</feature>
<evidence type="ECO:0000313" key="3">
    <source>
        <dbReference type="EMBL" id="KAF1994869.1"/>
    </source>
</evidence>
<evidence type="ECO:0000313" key="4">
    <source>
        <dbReference type="Proteomes" id="UP000799779"/>
    </source>
</evidence>
<protein>
    <recommendedName>
        <fullName evidence="5">Secreted protein</fullName>
    </recommendedName>
</protein>